<comment type="pathway">
    <text evidence="2 12">Amino-acid biosynthesis; L-lysine biosynthesis via DAP pathway; (S)-tetrahydrodipicolinate from L-aspartate: step 3/4.</text>
</comment>
<comment type="similarity">
    <text evidence="3 12 13">Belongs to the DapA family.</text>
</comment>
<sequence>MSKATANKTMFKPYGIIPAVVTPLTQEGNFSEPAMRKLVNFLIDGGVHGLFITGTTGEFYGLTPEEKREIFSVTLDAANGRVPVYAGTNGITTRESIILTQLAEDCGIDAVSVLTPMFITPNQDQLIEHYKAVAASTSLPVLLYNNPPKTGVNLAAPTVAKLAEVPNIVSIKDSCGDLTLTAEYIRLTQGRDDFNVLMGRDTLIYGALCYGAAGSIASCANVAPRLCADIYDKFMAGDLKGSLEAQFTLAPLRHAFAIGTFPAVIKESLALLGIDVGPCMAPVGPMTQEERSKLRQVLIGMGLLQ</sequence>
<dbReference type="PROSITE" id="PS00666">
    <property type="entry name" value="DHDPS_2"/>
    <property type="match status" value="1"/>
</dbReference>
<comment type="caution">
    <text evidence="12">Lacks conserved residue(s) required for the propagation of feature annotation.</text>
</comment>
<evidence type="ECO:0000256" key="11">
    <source>
        <dbReference type="ARBA" id="ARBA00047836"/>
    </source>
</evidence>
<evidence type="ECO:0000256" key="6">
    <source>
        <dbReference type="ARBA" id="ARBA00022605"/>
    </source>
</evidence>
<dbReference type="InterPro" id="IPR013785">
    <property type="entry name" value="Aldolase_TIM"/>
</dbReference>
<evidence type="ECO:0000256" key="7">
    <source>
        <dbReference type="ARBA" id="ARBA00022915"/>
    </source>
</evidence>
<keyword evidence="17" id="KW-1185">Reference proteome</keyword>
<keyword evidence="6 12" id="KW-0028">Amino-acid biosynthesis</keyword>
<comment type="subcellular location">
    <subcellularLocation>
        <location evidence="12">Cytoplasm</location>
    </subcellularLocation>
</comment>
<evidence type="ECO:0000256" key="4">
    <source>
        <dbReference type="ARBA" id="ARBA00012086"/>
    </source>
</evidence>
<evidence type="ECO:0000256" key="15">
    <source>
        <dbReference type="PIRSR" id="PIRSR001365-2"/>
    </source>
</evidence>
<comment type="catalytic activity">
    <reaction evidence="11 12">
        <text>L-aspartate 4-semialdehyde + pyruvate = (2S,4S)-4-hydroxy-2,3,4,5-tetrahydrodipicolinate + H2O + H(+)</text>
        <dbReference type="Rhea" id="RHEA:34171"/>
        <dbReference type="ChEBI" id="CHEBI:15361"/>
        <dbReference type="ChEBI" id="CHEBI:15377"/>
        <dbReference type="ChEBI" id="CHEBI:15378"/>
        <dbReference type="ChEBI" id="CHEBI:67139"/>
        <dbReference type="ChEBI" id="CHEBI:537519"/>
        <dbReference type="EC" id="4.3.3.7"/>
    </reaction>
</comment>
<evidence type="ECO:0000256" key="12">
    <source>
        <dbReference type="HAMAP-Rule" id="MF_00418"/>
    </source>
</evidence>
<dbReference type="PANTHER" id="PTHR12128:SF66">
    <property type="entry name" value="4-HYDROXY-2-OXOGLUTARATE ALDOLASE, MITOCHONDRIAL"/>
    <property type="match status" value="1"/>
</dbReference>
<dbReference type="GO" id="GO:0008840">
    <property type="term" value="F:4-hydroxy-tetrahydrodipicolinate synthase activity"/>
    <property type="evidence" value="ECO:0007669"/>
    <property type="project" value="UniProtKB-UniRule"/>
</dbReference>
<evidence type="ECO:0000256" key="3">
    <source>
        <dbReference type="ARBA" id="ARBA00007592"/>
    </source>
</evidence>
<evidence type="ECO:0000256" key="8">
    <source>
        <dbReference type="ARBA" id="ARBA00023154"/>
    </source>
</evidence>
<dbReference type="InterPro" id="IPR005263">
    <property type="entry name" value="DapA"/>
</dbReference>
<comment type="caution">
    <text evidence="12">Was originally thought to be a dihydrodipicolinate synthase (DHDPS), catalyzing the condensation of (S)-aspartate-beta-semialdehyde [(S)-ASA] and pyruvate to dihydrodipicolinate (DHDP). However, it was shown in E.coli that the product of the enzymatic reaction is not dihydrodipicolinate but in fact (4S)-4-hydroxy-2,3,4,5-tetrahydro-(2S)-dipicolinic acid (HTPA), and that the consecutive dehydration reaction leading to DHDP is not spontaneous but catalyzed by DapB.</text>
</comment>
<dbReference type="PRINTS" id="PR00146">
    <property type="entry name" value="DHPICSNTHASE"/>
</dbReference>
<feature type="active site" description="Schiff-base intermediate with substrate" evidence="12 14">
    <location>
        <position position="172"/>
    </location>
</feature>
<dbReference type="InterPro" id="IPR020624">
    <property type="entry name" value="Schiff_base-form_aldolases_CS"/>
</dbReference>
<dbReference type="RefSeq" id="WP_066237451.1">
    <property type="nucleotide sequence ID" value="NZ_LSGP01000005.1"/>
</dbReference>
<gene>
    <name evidence="12" type="primary">dapA</name>
    <name evidence="16" type="ORF">AXX12_16875</name>
</gene>
<evidence type="ECO:0000313" key="17">
    <source>
        <dbReference type="Proteomes" id="UP000076268"/>
    </source>
</evidence>
<protein>
    <recommendedName>
        <fullName evidence="4 12">4-hydroxy-tetrahydrodipicolinate synthase</fullName>
        <shortName evidence="12">HTPA synthase</shortName>
        <ecNumber evidence="4 12">4.3.3.7</ecNumber>
    </recommendedName>
</protein>
<comment type="subunit">
    <text evidence="12">Homotetramer; dimer of dimers.</text>
</comment>
<comment type="caution">
    <text evidence="16">The sequence shown here is derived from an EMBL/GenBank/DDBJ whole genome shotgun (WGS) entry which is preliminary data.</text>
</comment>
<keyword evidence="9 12" id="KW-0456">Lyase</keyword>
<dbReference type="PIRSF" id="PIRSF001365">
    <property type="entry name" value="DHDPS"/>
    <property type="match status" value="1"/>
</dbReference>
<keyword evidence="10 12" id="KW-0704">Schiff base</keyword>
<dbReference type="HAMAP" id="MF_00418">
    <property type="entry name" value="DapA"/>
    <property type="match status" value="1"/>
</dbReference>
<evidence type="ECO:0000256" key="14">
    <source>
        <dbReference type="PIRSR" id="PIRSR001365-1"/>
    </source>
</evidence>
<evidence type="ECO:0000256" key="1">
    <source>
        <dbReference type="ARBA" id="ARBA00003294"/>
    </source>
</evidence>
<feature type="binding site" evidence="12 15">
    <location>
        <position position="56"/>
    </location>
    <ligand>
        <name>pyruvate</name>
        <dbReference type="ChEBI" id="CHEBI:15361"/>
    </ligand>
</feature>
<feature type="site" description="Part of a proton relay during catalysis" evidence="12">
    <location>
        <position position="55"/>
    </location>
</feature>
<dbReference type="InterPro" id="IPR002220">
    <property type="entry name" value="DapA-like"/>
</dbReference>
<evidence type="ECO:0000256" key="10">
    <source>
        <dbReference type="ARBA" id="ARBA00023270"/>
    </source>
</evidence>
<keyword evidence="5 12" id="KW-0963">Cytoplasm</keyword>
<dbReference type="EMBL" id="LSGP01000005">
    <property type="protein sequence ID" value="KYZ77937.1"/>
    <property type="molecule type" value="Genomic_DNA"/>
</dbReference>
<dbReference type="InterPro" id="IPR020625">
    <property type="entry name" value="Schiff_base-form_aldolases_AS"/>
</dbReference>
<organism evidence="16 17">
    <name type="scientific">Anaerosporomusa subterranea</name>
    <dbReference type="NCBI Taxonomy" id="1794912"/>
    <lineage>
        <taxon>Bacteria</taxon>
        <taxon>Bacillati</taxon>
        <taxon>Bacillota</taxon>
        <taxon>Negativicutes</taxon>
        <taxon>Acetonemataceae</taxon>
        <taxon>Anaerosporomusa</taxon>
    </lineage>
</organism>
<dbReference type="SUPFAM" id="SSF51569">
    <property type="entry name" value="Aldolase"/>
    <property type="match status" value="1"/>
</dbReference>
<dbReference type="CDD" id="cd00408">
    <property type="entry name" value="DHDPS-like"/>
    <property type="match status" value="1"/>
</dbReference>
<keyword evidence="8 12" id="KW-0457">Lysine biosynthesis</keyword>
<dbReference type="Proteomes" id="UP000076268">
    <property type="component" value="Unassembled WGS sequence"/>
</dbReference>
<dbReference type="GO" id="GO:0019877">
    <property type="term" value="P:diaminopimelate biosynthetic process"/>
    <property type="evidence" value="ECO:0007669"/>
    <property type="project" value="UniProtKB-UniRule"/>
</dbReference>
<evidence type="ECO:0000256" key="9">
    <source>
        <dbReference type="ARBA" id="ARBA00023239"/>
    </source>
</evidence>
<dbReference type="AlphaFoldDB" id="A0A154BVJ8"/>
<dbReference type="SMART" id="SM01130">
    <property type="entry name" value="DHDPS"/>
    <property type="match status" value="1"/>
</dbReference>
<dbReference type="UniPathway" id="UPA00034">
    <property type="reaction ID" value="UER00017"/>
</dbReference>
<evidence type="ECO:0000256" key="2">
    <source>
        <dbReference type="ARBA" id="ARBA00005120"/>
    </source>
</evidence>
<accession>A0A154BVJ8</accession>
<evidence type="ECO:0000256" key="5">
    <source>
        <dbReference type="ARBA" id="ARBA00022490"/>
    </source>
</evidence>
<evidence type="ECO:0000313" key="16">
    <source>
        <dbReference type="EMBL" id="KYZ77937.1"/>
    </source>
</evidence>
<dbReference type="PROSITE" id="PS00665">
    <property type="entry name" value="DHDPS_1"/>
    <property type="match status" value="1"/>
</dbReference>
<feature type="binding site" evidence="12 15">
    <location>
        <position position="216"/>
    </location>
    <ligand>
        <name>pyruvate</name>
        <dbReference type="ChEBI" id="CHEBI:15361"/>
    </ligand>
</feature>
<feature type="active site" description="Proton donor/acceptor" evidence="12 14">
    <location>
        <position position="144"/>
    </location>
</feature>
<name>A0A154BVJ8_ANASB</name>
<dbReference type="Gene3D" id="3.20.20.70">
    <property type="entry name" value="Aldolase class I"/>
    <property type="match status" value="1"/>
</dbReference>
<dbReference type="GO" id="GO:0005737">
    <property type="term" value="C:cytoplasm"/>
    <property type="evidence" value="ECO:0007669"/>
    <property type="project" value="UniProtKB-SubCell"/>
</dbReference>
<keyword evidence="7 12" id="KW-0220">Diaminopimelate biosynthesis</keyword>
<dbReference type="Pfam" id="PF00701">
    <property type="entry name" value="DHDPS"/>
    <property type="match status" value="1"/>
</dbReference>
<evidence type="ECO:0000256" key="13">
    <source>
        <dbReference type="PIRNR" id="PIRNR001365"/>
    </source>
</evidence>
<reference evidence="16 17" key="1">
    <citation type="submission" date="2016-02" db="EMBL/GenBank/DDBJ databases">
        <title>Anaerosporomusa subterraneum gen. nov., sp. nov., a spore-forming obligate anaerobe isolated from saprolite.</title>
        <authorList>
            <person name="Choi J.K."/>
            <person name="Shah M."/>
            <person name="Yee N."/>
        </authorList>
    </citation>
    <scope>NUCLEOTIDE SEQUENCE [LARGE SCALE GENOMIC DNA]</scope>
    <source>
        <strain evidence="16 17">RU4</strain>
    </source>
</reference>
<dbReference type="PANTHER" id="PTHR12128">
    <property type="entry name" value="DIHYDRODIPICOLINATE SYNTHASE"/>
    <property type="match status" value="1"/>
</dbReference>
<dbReference type="EC" id="4.3.3.7" evidence="4 12"/>
<dbReference type="STRING" id="1794912.AXX12_16875"/>
<proteinExistence type="inferred from homology"/>
<comment type="function">
    <text evidence="1 12">Catalyzes the condensation of (S)-aspartate-beta-semialdehyde [(S)-ASA] and pyruvate to 4-hydroxy-tetrahydrodipicolinate (HTPA).</text>
</comment>
<dbReference type="GO" id="GO:0009089">
    <property type="term" value="P:lysine biosynthetic process via diaminopimelate"/>
    <property type="evidence" value="ECO:0007669"/>
    <property type="project" value="UniProtKB-UniRule"/>
</dbReference>
<dbReference type="NCBIfam" id="TIGR00674">
    <property type="entry name" value="dapA"/>
    <property type="match status" value="1"/>
</dbReference>